<feature type="transmembrane region" description="Helical" evidence="1">
    <location>
        <begin position="283"/>
        <end position="308"/>
    </location>
</feature>
<sequence length="399" mass="42898">METPTPTTARLNLLGPLTTVFEPLPHCSRLHIICPTCATSGYRAQKCKQPGPGEEDDLACWPGPAKYPTPLWPFKGLGFYSPGLLCPKGYTSACSAASTEQGKGTVGSIATPASFPLGQFQFPLIAGEMAIGCCPTGFTCSFRNEYQTCHQAVSSTTISIVTCDTTKTVFLNNFQVPFTVDDQLVTTLHMKAPMVQINWQLSDKNPALKSSIDAARSSSLDSVREASQFSSTFSSVTGQARATIATITTPISSISLNTNTNFNDTVNAPPKDPPKTSQLPPRAVAGISIGSVLVLVSLLSLLLLYLYLRKRYLLARIPLKKEDTTRSSATSMCTDAYSSPPLELPSYIQELGQSLGLYYEIGNHRGPVFEIGGAYENGDGDIGIGRRDDQRLACENQAS</sequence>
<evidence type="ECO:0000313" key="2">
    <source>
        <dbReference type="EMBL" id="KAF2005466.1"/>
    </source>
</evidence>
<accession>A0A6A5X2H2</accession>
<evidence type="ECO:0000256" key="1">
    <source>
        <dbReference type="SAM" id="Phobius"/>
    </source>
</evidence>
<dbReference type="OrthoDB" id="5429716at2759"/>
<dbReference type="EMBL" id="ML977563">
    <property type="protein sequence ID" value="KAF2005466.1"/>
    <property type="molecule type" value="Genomic_DNA"/>
</dbReference>
<keyword evidence="1" id="KW-0472">Membrane</keyword>
<dbReference type="Proteomes" id="UP000799779">
    <property type="component" value="Unassembled WGS sequence"/>
</dbReference>
<organism evidence="2 3">
    <name type="scientific">Amniculicola lignicola CBS 123094</name>
    <dbReference type="NCBI Taxonomy" id="1392246"/>
    <lineage>
        <taxon>Eukaryota</taxon>
        <taxon>Fungi</taxon>
        <taxon>Dikarya</taxon>
        <taxon>Ascomycota</taxon>
        <taxon>Pezizomycotina</taxon>
        <taxon>Dothideomycetes</taxon>
        <taxon>Pleosporomycetidae</taxon>
        <taxon>Pleosporales</taxon>
        <taxon>Amniculicolaceae</taxon>
        <taxon>Amniculicola</taxon>
    </lineage>
</organism>
<name>A0A6A5X2H2_9PLEO</name>
<keyword evidence="3" id="KW-1185">Reference proteome</keyword>
<evidence type="ECO:0000313" key="3">
    <source>
        <dbReference type="Proteomes" id="UP000799779"/>
    </source>
</evidence>
<reference evidence="2" key="1">
    <citation type="journal article" date="2020" name="Stud. Mycol.">
        <title>101 Dothideomycetes genomes: a test case for predicting lifestyles and emergence of pathogens.</title>
        <authorList>
            <person name="Haridas S."/>
            <person name="Albert R."/>
            <person name="Binder M."/>
            <person name="Bloem J."/>
            <person name="Labutti K."/>
            <person name="Salamov A."/>
            <person name="Andreopoulos B."/>
            <person name="Baker S."/>
            <person name="Barry K."/>
            <person name="Bills G."/>
            <person name="Bluhm B."/>
            <person name="Cannon C."/>
            <person name="Castanera R."/>
            <person name="Culley D."/>
            <person name="Daum C."/>
            <person name="Ezra D."/>
            <person name="Gonzalez J."/>
            <person name="Henrissat B."/>
            <person name="Kuo A."/>
            <person name="Liang C."/>
            <person name="Lipzen A."/>
            <person name="Lutzoni F."/>
            <person name="Magnuson J."/>
            <person name="Mondo S."/>
            <person name="Nolan M."/>
            <person name="Ohm R."/>
            <person name="Pangilinan J."/>
            <person name="Park H.-J."/>
            <person name="Ramirez L."/>
            <person name="Alfaro M."/>
            <person name="Sun H."/>
            <person name="Tritt A."/>
            <person name="Yoshinaga Y."/>
            <person name="Zwiers L.-H."/>
            <person name="Turgeon B."/>
            <person name="Goodwin S."/>
            <person name="Spatafora J."/>
            <person name="Crous P."/>
            <person name="Grigoriev I."/>
        </authorList>
    </citation>
    <scope>NUCLEOTIDE SEQUENCE</scope>
    <source>
        <strain evidence="2">CBS 123094</strain>
    </source>
</reference>
<gene>
    <name evidence="2" type="ORF">P154DRAFT_571193</name>
</gene>
<dbReference type="AlphaFoldDB" id="A0A6A5X2H2"/>
<keyword evidence="1" id="KW-0812">Transmembrane</keyword>
<protein>
    <submittedName>
        <fullName evidence="2">Uncharacterized protein</fullName>
    </submittedName>
</protein>
<keyword evidence="1" id="KW-1133">Transmembrane helix</keyword>
<proteinExistence type="predicted"/>